<dbReference type="GO" id="GO:0032259">
    <property type="term" value="P:methylation"/>
    <property type="evidence" value="ECO:0007669"/>
    <property type="project" value="UniProtKB-KW"/>
</dbReference>
<keyword evidence="10 12" id="KW-0472">Membrane</keyword>
<gene>
    <name evidence="13" type="ORF">S01H1_36766</name>
</gene>
<evidence type="ECO:0000256" key="2">
    <source>
        <dbReference type="ARBA" id="ARBA00004969"/>
    </source>
</evidence>
<comment type="pathway">
    <text evidence="3">Lipid metabolism.</text>
</comment>
<dbReference type="GO" id="GO:0005789">
    <property type="term" value="C:endoplasmic reticulum membrane"/>
    <property type="evidence" value="ECO:0007669"/>
    <property type="project" value="UniProtKB-SubCell"/>
</dbReference>
<keyword evidence="4" id="KW-0489">Methyltransferase</keyword>
<dbReference type="PANTHER" id="PTHR15458">
    <property type="entry name" value="PHOSPHATIDYLETHANOLAMINE N-METHYLTRANSFERASE"/>
    <property type="match status" value="1"/>
</dbReference>
<name>X0V6Z0_9ZZZZ</name>
<dbReference type="EC" id="2.1.1.71" evidence="11"/>
<keyword evidence="5" id="KW-0808">Transferase</keyword>
<dbReference type="InterPro" id="IPR024960">
    <property type="entry name" value="PEMT/MFAP"/>
</dbReference>
<evidence type="ECO:0000313" key="13">
    <source>
        <dbReference type="EMBL" id="GAG07137.1"/>
    </source>
</evidence>
<keyword evidence="6" id="KW-0949">S-adenosyl-L-methionine</keyword>
<dbReference type="GO" id="GO:0000773">
    <property type="term" value="F:phosphatidyl-N-methylethanolamine N-methyltransferase activity"/>
    <property type="evidence" value="ECO:0007669"/>
    <property type="project" value="UniProtKB-EC"/>
</dbReference>
<evidence type="ECO:0000256" key="9">
    <source>
        <dbReference type="ARBA" id="ARBA00022989"/>
    </source>
</evidence>
<feature type="transmembrane region" description="Helical" evidence="12">
    <location>
        <begin position="134"/>
        <end position="156"/>
    </location>
</feature>
<keyword evidence="9 12" id="KW-1133">Transmembrane helix</keyword>
<dbReference type="AlphaFoldDB" id="X0V6Z0"/>
<organism evidence="13">
    <name type="scientific">marine sediment metagenome</name>
    <dbReference type="NCBI Taxonomy" id="412755"/>
    <lineage>
        <taxon>unclassified sequences</taxon>
        <taxon>metagenomes</taxon>
        <taxon>ecological metagenomes</taxon>
    </lineage>
</organism>
<dbReference type="EMBL" id="BARS01023060">
    <property type="protein sequence ID" value="GAG07137.1"/>
    <property type="molecule type" value="Genomic_DNA"/>
</dbReference>
<evidence type="ECO:0000256" key="12">
    <source>
        <dbReference type="SAM" id="Phobius"/>
    </source>
</evidence>
<evidence type="ECO:0000256" key="10">
    <source>
        <dbReference type="ARBA" id="ARBA00023136"/>
    </source>
</evidence>
<evidence type="ECO:0000256" key="5">
    <source>
        <dbReference type="ARBA" id="ARBA00022679"/>
    </source>
</evidence>
<feature type="transmembrane region" description="Helical" evidence="12">
    <location>
        <begin position="48"/>
        <end position="68"/>
    </location>
</feature>
<evidence type="ECO:0000256" key="11">
    <source>
        <dbReference type="ARBA" id="ARBA00034137"/>
    </source>
</evidence>
<evidence type="ECO:0000256" key="4">
    <source>
        <dbReference type="ARBA" id="ARBA00022603"/>
    </source>
</evidence>
<proteinExistence type="predicted"/>
<keyword evidence="7 12" id="KW-0812">Transmembrane</keyword>
<keyword evidence="8" id="KW-0256">Endoplasmic reticulum</keyword>
<feature type="non-terminal residue" evidence="13">
    <location>
        <position position="1"/>
    </location>
</feature>
<feature type="transmembrane region" description="Helical" evidence="12">
    <location>
        <begin position="162"/>
        <end position="181"/>
    </location>
</feature>
<dbReference type="PANTHER" id="PTHR15458:SF5">
    <property type="entry name" value="PHOSPHATIDYLETHANOLAMINE N-METHYLTRANSFERASE"/>
    <property type="match status" value="1"/>
</dbReference>
<feature type="transmembrane region" description="Helical" evidence="12">
    <location>
        <begin position="16"/>
        <end position="36"/>
    </location>
</feature>
<evidence type="ECO:0000256" key="7">
    <source>
        <dbReference type="ARBA" id="ARBA00022692"/>
    </source>
</evidence>
<comment type="caution">
    <text evidence="13">The sequence shown here is derived from an EMBL/GenBank/DDBJ whole genome shotgun (WGS) entry which is preliminary data.</text>
</comment>
<accession>X0V6Z0</accession>
<comment type="subcellular location">
    <subcellularLocation>
        <location evidence="1">Endoplasmic reticulum membrane</location>
        <topology evidence="1">Multi-pass membrane protein</topology>
    </subcellularLocation>
</comment>
<evidence type="ECO:0000256" key="6">
    <source>
        <dbReference type="ARBA" id="ARBA00022691"/>
    </source>
</evidence>
<reference evidence="13" key="1">
    <citation type="journal article" date="2014" name="Front. Microbiol.">
        <title>High frequency of phylogenetically diverse reductive dehalogenase-homologous genes in deep subseafloor sedimentary metagenomes.</title>
        <authorList>
            <person name="Kawai M."/>
            <person name="Futagami T."/>
            <person name="Toyoda A."/>
            <person name="Takaki Y."/>
            <person name="Nishi S."/>
            <person name="Hori S."/>
            <person name="Arai W."/>
            <person name="Tsubouchi T."/>
            <person name="Morono Y."/>
            <person name="Uchiyama I."/>
            <person name="Ito T."/>
            <person name="Fujiyama A."/>
            <person name="Inagaki F."/>
            <person name="Takami H."/>
        </authorList>
    </citation>
    <scope>NUCLEOTIDE SEQUENCE</scope>
    <source>
        <strain evidence="13">Expedition CK06-06</strain>
    </source>
</reference>
<evidence type="ECO:0000256" key="3">
    <source>
        <dbReference type="ARBA" id="ARBA00005189"/>
    </source>
</evidence>
<comment type="pathway">
    <text evidence="2">Phospholipid metabolism; phosphatidylcholine biosynthesis.</text>
</comment>
<sequence length="196" mass="22184">FFKTNKDMQGINNMTISSSTLLVIPWICYPNILYFIICRNIKLLSFQLTVVLCIMARSLSLLAAGYWLKSNIFDIYGFLPITDVGWVVGVPCMIYGQILNIGVFITLGMNGVYYGKEFGVLKNVKYHTGFPFSIISQPQYSGAIITIFGCMTVWGIKPDYTINYDLLILSTTAVCSYVFSIKVEDKYAVPQNYKIY</sequence>
<dbReference type="GO" id="GO:0006656">
    <property type="term" value="P:phosphatidylcholine biosynthetic process"/>
    <property type="evidence" value="ECO:0007669"/>
    <property type="project" value="InterPro"/>
</dbReference>
<evidence type="ECO:0000256" key="8">
    <source>
        <dbReference type="ARBA" id="ARBA00022824"/>
    </source>
</evidence>
<evidence type="ECO:0000256" key="1">
    <source>
        <dbReference type="ARBA" id="ARBA00004477"/>
    </source>
</evidence>
<protein>
    <recommendedName>
        <fullName evidence="11">phosphatidyl-N-methylethanolamine N-methyltransferase</fullName>
        <ecNumber evidence="11">2.1.1.71</ecNumber>
    </recommendedName>
</protein>
<feature type="transmembrane region" description="Helical" evidence="12">
    <location>
        <begin position="88"/>
        <end position="113"/>
    </location>
</feature>
<dbReference type="Pfam" id="PF04191">
    <property type="entry name" value="PEMT"/>
    <property type="match status" value="1"/>
</dbReference>
<dbReference type="InterPro" id="IPR007318">
    <property type="entry name" value="Phopholipid_MeTrfase"/>
</dbReference>